<keyword evidence="2" id="KW-0479">Metal-binding</keyword>
<dbReference type="GO" id="GO:0008233">
    <property type="term" value="F:peptidase activity"/>
    <property type="evidence" value="ECO:0007669"/>
    <property type="project" value="UniProtKB-KW"/>
</dbReference>
<dbReference type="GO" id="GO:0046872">
    <property type="term" value="F:metal ion binding"/>
    <property type="evidence" value="ECO:0007669"/>
    <property type="project" value="UniProtKB-KW"/>
</dbReference>
<name>X1HSL9_9ZZZZ</name>
<organism evidence="5">
    <name type="scientific">marine sediment metagenome</name>
    <dbReference type="NCBI Taxonomy" id="412755"/>
    <lineage>
        <taxon>unclassified sequences</taxon>
        <taxon>metagenomes</taxon>
        <taxon>ecological metagenomes</taxon>
    </lineage>
</organism>
<dbReference type="SUPFAM" id="SSF53187">
    <property type="entry name" value="Zn-dependent exopeptidases"/>
    <property type="match status" value="1"/>
</dbReference>
<sequence length="111" mass="13050">MKPTEVFQSNRQQFYDELFELLRIPSITKNSEDVEIAAEWLKKKLEQSADYVEIIQTKGNPVVLVEWEPQTQQKNTPTLLLYGHYDVQPPEPLDKWNSPPFEPEISEGRIY</sequence>
<evidence type="ECO:0000256" key="1">
    <source>
        <dbReference type="ARBA" id="ARBA00022670"/>
    </source>
</evidence>
<evidence type="ECO:0008006" key="6">
    <source>
        <dbReference type="Google" id="ProtNLM"/>
    </source>
</evidence>
<dbReference type="GO" id="GO:0006508">
    <property type="term" value="P:proteolysis"/>
    <property type="evidence" value="ECO:0007669"/>
    <property type="project" value="UniProtKB-KW"/>
</dbReference>
<comment type="caution">
    <text evidence="5">The sequence shown here is derived from an EMBL/GenBank/DDBJ whole genome shotgun (WGS) entry which is preliminary data.</text>
</comment>
<dbReference type="EMBL" id="BARU01024288">
    <property type="protein sequence ID" value="GAH48283.1"/>
    <property type="molecule type" value="Genomic_DNA"/>
</dbReference>
<feature type="non-terminal residue" evidence="5">
    <location>
        <position position="111"/>
    </location>
</feature>
<proteinExistence type="predicted"/>
<keyword evidence="3" id="KW-0378">Hydrolase</keyword>
<feature type="region of interest" description="Disordered" evidence="4">
    <location>
        <begin position="91"/>
        <end position="111"/>
    </location>
</feature>
<dbReference type="InterPro" id="IPR051458">
    <property type="entry name" value="Cyt/Met_Dipeptidase"/>
</dbReference>
<dbReference type="PANTHER" id="PTHR43270:SF12">
    <property type="entry name" value="SUCCINYL-DIAMINOPIMELATE DESUCCINYLASE"/>
    <property type="match status" value="1"/>
</dbReference>
<evidence type="ECO:0000256" key="3">
    <source>
        <dbReference type="ARBA" id="ARBA00022801"/>
    </source>
</evidence>
<keyword evidence="1" id="KW-0645">Protease</keyword>
<protein>
    <recommendedName>
        <fullName evidence="6">Peptidase M20 dimerisation domain-containing protein</fullName>
    </recommendedName>
</protein>
<evidence type="ECO:0000313" key="5">
    <source>
        <dbReference type="EMBL" id="GAH48283.1"/>
    </source>
</evidence>
<gene>
    <name evidence="5" type="ORF">S03H2_39306</name>
</gene>
<reference evidence="5" key="1">
    <citation type="journal article" date="2014" name="Front. Microbiol.">
        <title>High frequency of phylogenetically diverse reductive dehalogenase-homologous genes in deep subseafloor sedimentary metagenomes.</title>
        <authorList>
            <person name="Kawai M."/>
            <person name="Futagami T."/>
            <person name="Toyoda A."/>
            <person name="Takaki Y."/>
            <person name="Nishi S."/>
            <person name="Hori S."/>
            <person name="Arai W."/>
            <person name="Tsubouchi T."/>
            <person name="Morono Y."/>
            <person name="Uchiyama I."/>
            <person name="Ito T."/>
            <person name="Fujiyama A."/>
            <person name="Inagaki F."/>
            <person name="Takami H."/>
        </authorList>
    </citation>
    <scope>NUCLEOTIDE SEQUENCE</scope>
    <source>
        <strain evidence="5">Expedition CK06-06</strain>
    </source>
</reference>
<dbReference type="PANTHER" id="PTHR43270">
    <property type="entry name" value="BETA-ALA-HIS DIPEPTIDASE"/>
    <property type="match status" value="1"/>
</dbReference>
<accession>X1HSL9</accession>
<dbReference type="AlphaFoldDB" id="X1HSL9"/>
<evidence type="ECO:0000256" key="2">
    <source>
        <dbReference type="ARBA" id="ARBA00022723"/>
    </source>
</evidence>
<dbReference type="Gene3D" id="3.40.630.10">
    <property type="entry name" value="Zn peptidases"/>
    <property type="match status" value="1"/>
</dbReference>
<evidence type="ECO:0000256" key="4">
    <source>
        <dbReference type="SAM" id="MobiDB-lite"/>
    </source>
</evidence>